<protein>
    <recommendedName>
        <fullName evidence="3">Ig-like domain-containing protein</fullName>
    </recommendedName>
</protein>
<dbReference type="KEGG" id="hro:HELRODRAFT_182340"/>
<dbReference type="STRING" id="6412.T1FI30"/>
<evidence type="ECO:0000313" key="6">
    <source>
        <dbReference type="Proteomes" id="UP000015101"/>
    </source>
</evidence>
<dbReference type="SUPFAM" id="SSF48726">
    <property type="entry name" value="Immunoglobulin"/>
    <property type="match status" value="1"/>
</dbReference>
<dbReference type="Pfam" id="PF13927">
    <property type="entry name" value="Ig_3"/>
    <property type="match status" value="1"/>
</dbReference>
<feature type="domain" description="Ig-like" evidence="3">
    <location>
        <begin position="16"/>
        <end position="92"/>
    </location>
</feature>
<evidence type="ECO:0000256" key="1">
    <source>
        <dbReference type="ARBA" id="ARBA00022729"/>
    </source>
</evidence>
<dbReference type="CDD" id="cd00096">
    <property type="entry name" value="Ig"/>
    <property type="match status" value="1"/>
</dbReference>
<sequence>MTDQATFFSKISTGNVYITVAPSNLTAMERSKVKLMCRAEGESSANLTYTWFKNGINVWKLPLFSSRVESYADSSLVIRDVSKDDIGWYTCRHPIFYIKYYGHKSKNNENINYRAVKV</sequence>
<name>T1FI30_HELRO</name>
<dbReference type="InterPro" id="IPR003599">
    <property type="entry name" value="Ig_sub"/>
</dbReference>
<keyword evidence="1" id="KW-0732">Signal</keyword>
<dbReference type="PANTHER" id="PTHR45080">
    <property type="entry name" value="CONTACTIN 5"/>
    <property type="match status" value="1"/>
</dbReference>
<dbReference type="CTD" id="20208479"/>
<dbReference type="HOGENOM" id="CLU_2075713_0_0_1"/>
<dbReference type="InterPro" id="IPR036179">
    <property type="entry name" value="Ig-like_dom_sf"/>
</dbReference>
<dbReference type="OrthoDB" id="6148654at2759"/>
<dbReference type="InParanoid" id="T1FI30"/>
<dbReference type="AlphaFoldDB" id="T1FI30"/>
<dbReference type="GeneID" id="20208479"/>
<evidence type="ECO:0000313" key="5">
    <source>
        <dbReference type="EnsemblMetazoa" id="HelroP182340"/>
    </source>
</evidence>
<evidence type="ECO:0000259" key="3">
    <source>
        <dbReference type="PROSITE" id="PS50835"/>
    </source>
</evidence>
<dbReference type="InterPro" id="IPR007110">
    <property type="entry name" value="Ig-like_dom"/>
</dbReference>
<dbReference type="Proteomes" id="UP000015101">
    <property type="component" value="Unassembled WGS sequence"/>
</dbReference>
<organism evidence="5 6">
    <name type="scientific">Helobdella robusta</name>
    <name type="common">Californian leech</name>
    <dbReference type="NCBI Taxonomy" id="6412"/>
    <lineage>
        <taxon>Eukaryota</taxon>
        <taxon>Metazoa</taxon>
        <taxon>Spiralia</taxon>
        <taxon>Lophotrochozoa</taxon>
        <taxon>Annelida</taxon>
        <taxon>Clitellata</taxon>
        <taxon>Hirudinea</taxon>
        <taxon>Rhynchobdellida</taxon>
        <taxon>Glossiphoniidae</taxon>
        <taxon>Helobdella</taxon>
    </lineage>
</organism>
<dbReference type="EMBL" id="AMQM01008148">
    <property type="status" value="NOT_ANNOTATED_CDS"/>
    <property type="molecule type" value="Genomic_DNA"/>
</dbReference>
<dbReference type="RefSeq" id="XP_009030862.1">
    <property type="nucleotide sequence ID" value="XM_009032614.1"/>
</dbReference>
<dbReference type="Gene3D" id="2.60.40.10">
    <property type="entry name" value="Immunoglobulins"/>
    <property type="match status" value="1"/>
</dbReference>
<keyword evidence="2" id="KW-1015">Disulfide bond</keyword>
<reference evidence="4 6" key="2">
    <citation type="journal article" date="2013" name="Nature">
        <title>Insights into bilaterian evolution from three spiralian genomes.</title>
        <authorList>
            <person name="Simakov O."/>
            <person name="Marletaz F."/>
            <person name="Cho S.J."/>
            <person name="Edsinger-Gonzales E."/>
            <person name="Havlak P."/>
            <person name="Hellsten U."/>
            <person name="Kuo D.H."/>
            <person name="Larsson T."/>
            <person name="Lv J."/>
            <person name="Arendt D."/>
            <person name="Savage R."/>
            <person name="Osoegawa K."/>
            <person name="de Jong P."/>
            <person name="Grimwood J."/>
            <person name="Chapman J.A."/>
            <person name="Shapiro H."/>
            <person name="Aerts A."/>
            <person name="Otillar R.P."/>
            <person name="Terry A.Y."/>
            <person name="Boore J.L."/>
            <person name="Grigoriev I.V."/>
            <person name="Lindberg D.R."/>
            <person name="Seaver E.C."/>
            <person name="Weisblat D.A."/>
            <person name="Putnam N.H."/>
            <person name="Rokhsar D.S."/>
        </authorList>
    </citation>
    <scope>NUCLEOTIDE SEQUENCE</scope>
</reference>
<dbReference type="EMBL" id="KB097731">
    <property type="protein sequence ID" value="ESN90995.1"/>
    <property type="molecule type" value="Genomic_DNA"/>
</dbReference>
<reference evidence="5" key="3">
    <citation type="submission" date="2015-06" db="UniProtKB">
        <authorList>
            <consortium name="EnsemblMetazoa"/>
        </authorList>
    </citation>
    <scope>IDENTIFICATION</scope>
</reference>
<gene>
    <name evidence="5" type="primary">20208479</name>
    <name evidence="4" type="ORF">HELRODRAFT_182340</name>
</gene>
<dbReference type="EnsemblMetazoa" id="HelroT182340">
    <property type="protein sequence ID" value="HelroP182340"/>
    <property type="gene ID" value="HelroG182340"/>
</dbReference>
<reference evidence="6" key="1">
    <citation type="submission" date="2012-12" db="EMBL/GenBank/DDBJ databases">
        <authorList>
            <person name="Hellsten U."/>
            <person name="Grimwood J."/>
            <person name="Chapman J.A."/>
            <person name="Shapiro H."/>
            <person name="Aerts A."/>
            <person name="Otillar R.P."/>
            <person name="Terry A.Y."/>
            <person name="Boore J.L."/>
            <person name="Simakov O."/>
            <person name="Marletaz F."/>
            <person name="Cho S.-J."/>
            <person name="Edsinger-Gonzales E."/>
            <person name="Havlak P."/>
            <person name="Kuo D.-H."/>
            <person name="Larsson T."/>
            <person name="Lv J."/>
            <person name="Arendt D."/>
            <person name="Savage R."/>
            <person name="Osoegawa K."/>
            <person name="de Jong P."/>
            <person name="Lindberg D.R."/>
            <person name="Seaver E.C."/>
            <person name="Weisblat D.A."/>
            <person name="Putnam N.H."/>
            <person name="Grigoriev I.V."/>
            <person name="Rokhsar D.S."/>
        </authorList>
    </citation>
    <scope>NUCLEOTIDE SEQUENCE</scope>
</reference>
<dbReference type="SMART" id="SM00409">
    <property type="entry name" value="IG"/>
    <property type="match status" value="1"/>
</dbReference>
<evidence type="ECO:0000256" key="2">
    <source>
        <dbReference type="ARBA" id="ARBA00023157"/>
    </source>
</evidence>
<dbReference type="eggNOG" id="KOG3510">
    <property type="taxonomic scope" value="Eukaryota"/>
</dbReference>
<dbReference type="InterPro" id="IPR050958">
    <property type="entry name" value="Cell_Adh-Cytoskel_Orgn"/>
</dbReference>
<keyword evidence="6" id="KW-1185">Reference proteome</keyword>
<evidence type="ECO:0000313" key="4">
    <source>
        <dbReference type="EMBL" id="ESN90995.1"/>
    </source>
</evidence>
<accession>T1FI30</accession>
<dbReference type="PANTHER" id="PTHR45080:SF8">
    <property type="entry name" value="IG-LIKE DOMAIN-CONTAINING PROTEIN"/>
    <property type="match status" value="1"/>
</dbReference>
<proteinExistence type="predicted"/>
<dbReference type="PROSITE" id="PS50835">
    <property type="entry name" value="IG_LIKE"/>
    <property type="match status" value="1"/>
</dbReference>
<dbReference type="InterPro" id="IPR013783">
    <property type="entry name" value="Ig-like_fold"/>
</dbReference>